<dbReference type="SUPFAM" id="SSF55681">
    <property type="entry name" value="Class II aaRS and biotin synthetases"/>
    <property type="match status" value="1"/>
</dbReference>
<dbReference type="InterPro" id="IPR045864">
    <property type="entry name" value="aa-tRNA-synth_II/BPL/LPL"/>
</dbReference>
<sequence>MRMKRLGIKTSYNRGEEEALSQEILIQSSQLKRHSAGIYGLGPLILKARNNVINIIKDTLEKYNCVEVSLPTLQPKQIWAESGRF</sequence>
<dbReference type="RefSeq" id="WP_380431732.1">
    <property type="nucleotide sequence ID" value="NZ_JBHSAC010000052.1"/>
</dbReference>
<protein>
    <recommendedName>
        <fullName evidence="3">Proline--tRNA ligase</fullName>
    </recommendedName>
</protein>
<evidence type="ECO:0000313" key="2">
    <source>
        <dbReference type="Proteomes" id="UP001595901"/>
    </source>
</evidence>
<proteinExistence type="predicted"/>
<accession>A0ABV8D240</accession>
<name>A0ABV8D240_9STRE</name>
<organism evidence="1 2">
    <name type="scientific">Streptococcus dentapri</name>
    <dbReference type="NCBI Taxonomy" id="573564"/>
    <lineage>
        <taxon>Bacteria</taxon>
        <taxon>Bacillati</taxon>
        <taxon>Bacillota</taxon>
        <taxon>Bacilli</taxon>
        <taxon>Lactobacillales</taxon>
        <taxon>Streptococcaceae</taxon>
        <taxon>Streptococcus</taxon>
    </lineage>
</organism>
<evidence type="ECO:0000313" key="1">
    <source>
        <dbReference type="EMBL" id="MFC3932368.1"/>
    </source>
</evidence>
<gene>
    <name evidence="1" type="ORF">ACFOSE_06245</name>
</gene>
<dbReference type="Gene3D" id="3.30.930.10">
    <property type="entry name" value="Bira Bifunctional Protein, Domain 2"/>
    <property type="match status" value="1"/>
</dbReference>
<keyword evidence="2" id="KW-1185">Reference proteome</keyword>
<evidence type="ECO:0008006" key="3">
    <source>
        <dbReference type="Google" id="ProtNLM"/>
    </source>
</evidence>
<dbReference type="Proteomes" id="UP001595901">
    <property type="component" value="Unassembled WGS sequence"/>
</dbReference>
<dbReference type="EMBL" id="JBHSAC010000052">
    <property type="protein sequence ID" value="MFC3932368.1"/>
    <property type="molecule type" value="Genomic_DNA"/>
</dbReference>
<comment type="caution">
    <text evidence="1">The sequence shown here is derived from an EMBL/GenBank/DDBJ whole genome shotgun (WGS) entry which is preliminary data.</text>
</comment>
<reference evidence="2" key="1">
    <citation type="journal article" date="2019" name="Int. J. Syst. Evol. Microbiol.">
        <title>The Global Catalogue of Microorganisms (GCM) 10K type strain sequencing project: providing services to taxonomists for standard genome sequencing and annotation.</title>
        <authorList>
            <consortium name="The Broad Institute Genomics Platform"/>
            <consortium name="The Broad Institute Genome Sequencing Center for Infectious Disease"/>
            <person name="Wu L."/>
            <person name="Ma J."/>
        </authorList>
    </citation>
    <scope>NUCLEOTIDE SEQUENCE [LARGE SCALE GENOMIC DNA]</scope>
    <source>
        <strain evidence="2">CCUG 58728</strain>
    </source>
</reference>